<dbReference type="Pfam" id="PF06259">
    <property type="entry name" value="Abhydrolase_8"/>
    <property type="match status" value="1"/>
</dbReference>
<feature type="chain" id="PRO_5046259718" evidence="1">
    <location>
        <begin position="29"/>
        <end position="407"/>
    </location>
</feature>
<feature type="domain" description="DUF1023" evidence="2">
    <location>
        <begin position="152"/>
        <end position="329"/>
    </location>
</feature>
<keyword evidence="3" id="KW-0378">Hydrolase</keyword>
<evidence type="ECO:0000313" key="3">
    <source>
        <dbReference type="EMBL" id="GAA2595615.1"/>
    </source>
</evidence>
<keyword evidence="4" id="KW-1185">Reference proteome</keyword>
<protein>
    <submittedName>
        <fullName evidence="3">Alpha/beta hydrolase family protein</fullName>
    </submittedName>
</protein>
<dbReference type="GO" id="GO:0016787">
    <property type="term" value="F:hydrolase activity"/>
    <property type="evidence" value="ECO:0007669"/>
    <property type="project" value="UniProtKB-KW"/>
</dbReference>
<keyword evidence="1" id="KW-0732">Signal</keyword>
<comment type="caution">
    <text evidence="3">The sequence shown here is derived from an EMBL/GenBank/DDBJ whole genome shotgun (WGS) entry which is preliminary data.</text>
</comment>
<dbReference type="EMBL" id="BAAARJ010000002">
    <property type="protein sequence ID" value="GAA2595615.1"/>
    <property type="molecule type" value="Genomic_DNA"/>
</dbReference>
<accession>A0ABN3PS59</accession>
<organism evidence="3 4">
    <name type="scientific">Streptomyces axinellae</name>
    <dbReference type="NCBI Taxonomy" id="552788"/>
    <lineage>
        <taxon>Bacteria</taxon>
        <taxon>Bacillati</taxon>
        <taxon>Actinomycetota</taxon>
        <taxon>Actinomycetes</taxon>
        <taxon>Kitasatosporales</taxon>
        <taxon>Streptomycetaceae</taxon>
        <taxon>Streptomyces</taxon>
    </lineage>
</organism>
<feature type="signal peptide" evidence="1">
    <location>
        <begin position="1"/>
        <end position="28"/>
    </location>
</feature>
<proteinExistence type="predicted"/>
<gene>
    <name evidence="3" type="ORF">GCM10009863_06080</name>
</gene>
<evidence type="ECO:0000259" key="2">
    <source>
        <dbReference type="Pfam" id="PF06259"/>
    </source>
</evidence>
<sequence length="407" mass="42266">MKRRLKRALIAASLAAATVAGTTGLALGAEQTPVTGPAPGAAAWRTDDSLGRALPDPATAGPERVAAFFAGLDAAQVRTLARRHPLTVGNLDGAPVRVRYRANKLALKNARESELSRAADPELTAQDHRLARAKADRYSSLLAPRHRILAFDPRGRGQVAEVYGDLPHADRTAVIVPGSDIDLGTFDAGGKNHYGKPAGMATSLRAEMTRRAPATRTAVIAWVGYTTPVGLGPDAATGRLAEAGAPRLERFLHGLARTGAPAPALLCHSYGSVVCGEAASSLDRRDARDMLVFGSPGMRAGSASALRTRVPVWAAHSEKDWIGEIPNVSVLGLGHGADPAGADFGARVVSSGRADGHAGYLKPGTDSLANFSAVALRSYGSVHCSAASKECSDARSKTRSDARSEAG</sequence>
<name>A0ABN3PS59_9ACTN</name>
<dbReference type="RefSeq" id="WP_344561851.1">
    <property type="nucleotide sequence ID" value="NZ_BAAARJ010000002.1"/>
</dbReference>
<evidence type="ECO:0000313" key="4">
    <source>
        <dbReference type="Proteomes" id="UP001501447"/>
    </source>
</evidence>
<dbReference type="InterPro" id="IPR010427">
    <property type="entry name" value="DUF1023"/>
</dbReference>
<dbReference type="Proteomes" id="UP001501447">
    <property type="component" value="Unassembled WGS sequence"/>
</dbReference>
<evidence type="ECO:0000256" key="1">
    <source>
        <dbReference type="SAM" id="SignalP"/>
    </source>
</evidence>
<reference evidence="3 4" key="1">
    <citation type="journal article" date="2019" name="Int. J. Syst. Evol. Microbiol.">
        <title>The Global Catalogue of Microorganisms (GCM) 10K type strain sequencing project: providing services to taxonomists for standard genome sequencing and annotation.</title>
        <authorList>
            <consortium name="The Broad Institute Genomics Platform"/>
            <consortium name="The Broad Institute Genome Sequencing Center for Infectious Disease"/>
            <person name="Wu L."/>
            <person name="Ma J."/>
        </authorList>
    </citation>
    <scope>NUCLEOTIDE SEQUENCE [LARGE SCALE GENOMIC DNA]</scope>
    <source>
        <strain evidence="3 4">JCM 16373</strain>
    </source>
</reference>